<dbReference type="Proteomes" id="UP001595969">
    <property type="component" value="Unassembled WGS sequence"/>
</dbReference>
<dbReference type="Gene3D" id="2.60.120.260">
    <property type="entry name" value="Galactose-binding domain-like"/>
    <property type="match status" value="1"/>
</dbReference>
<evidence type="ECO:0000313" key="1">
    <source>
        <dbReference type="EMBL" id="MFC4719650.1"/>
    </source>
</evidence>
<organism evidence="1 2">
    <name type="scientific">Enterococcus lemanii</name>
    <dbReference type="NCBI Taxonomy" id="1159752"/>
    <lineage>
        <taxon>Bacteria</taxon>
        <taxon>Bacillati</taxon>
        <taxon>Bacillota</taxon>
        <taxon>Bacilli</taxon>
        <taxon>Lactobacillales</taxon>
        <taxon>Enterococcaceae</taxon>
        <taxon>Enterococcus</taxon>
    </lineage>
</organism>
<evidence type="ECO:0000313" key="2">
    <source>
        <dbReference type="Proteomes" id="UP001595969"/>
    </source>
</evidence>
<accession>A0ABV9MVV0</accession>
<name>A0ABV9MVV0_9ENTE</name>
<keyword evidence="2" id="KW-1185">Reference proteome</keyword>
<comment type="caution">
    <text evidence="1">The sequence shown here is derived from an EMBL/GenBank/DDBJ whole genome shotgun (WGS) entry which is preliminary data.</text>
</comment>
<protein>
    <submittedName>
        <fullName evidence="1">Uncharacterized protein</fullName>
    </submittedName>
</protein>
<sequence length="71" mass="8500">MRQIKPWEQLEQLGENRLEQTTTFFRYEKETLAFAMDETNQIGYQSLNGDWHFSYYDYPEAVAKDLTALTK</sequence>
<gene>
    <name evidence="1" type="ORF">ACFO5I_07870</name>
</gene>
<reference evidence="2" key="1">
    <citation type="journal article" date="2019" name="Int. J. Syst. Evol. Microbiol.">
        <title>The Global Catalogue of Microorganisms (GCM) 10K type strain sequencing project: providing services to taxonomists for standard genome sequencing and annotation.</title>
        <authorList>
            <consortium name="The Broad Institute Genomics Platform"/>
            <consortium name="The Broad Institute Genome Sequencing Center for Infectious Disease"/>
            <person name="Wu L."/>
            <person name="Ma J."/>
        </authorList>
    </citation>
    <scope>NUCLEOTIDE SEQUENCE [LARGE SCALE GENOMIC DNA]</scope>
    <source>
        <strain evidence="2">CGMCC 1.19032</strain>
    </source>
</reference>
<proteinExistence type="predicted"/>
<dbReference type="EMBL" id="JBHSGS010000043">
    <property type="protein sequence ID" value="MFC4719650.1"/>
    <property type="molecule type" value="Genomic_DNA"/>
</dbReference>
<dbReference type="RefSeq" id="WP_204653880.1">
    <property type="nucleotide sequence ID" value="NZ_JAFBFD010000015.1"/>
</dbReference>